<evidence type="ECO:0000256" key="1">
    <source>
        <dbReference type="SAM" id="MobiDB-lite"/>
    </source>
</evidence>
<proteinExistence type="predicted"/>
<dbReference type="Gramene" id="rna-AYBTSS11_LOCUS17477">
    <property type="protein sequence ID" value="CAJ1957950.1"/>
    <property type="gene ID" value="gene-AYBTSS11_LOCUS17477"/>
</dbReference>
<sequence length="188" mass="20305">MANGEEGMRLKIGVEGDDHSGGATTSSGGKLGLAVAVSVRYTSRYRRFSAVVRIRGEGWRGCASPGGYDWGSGVARGGLGVAKIGGPEGTVRVRPRVVADEYWRWRRDGVEMEAAWGRGFGRVMVWLEPGPLDGEQFDEVVTWLGESSMLAEEMTRDGGAEAPVDGENDETIETVIDGYNDNTTEEEE</sequence>
<evidence type="ECO:0000313" key="3">
    <source>
        <dbReference type="Proteomes" id="UP001189624"/>
    </source>
</evidence>
<keyword evidence="3" id="KW-1185">Reference proteome</keyword>
<gene>
    <name evidence="2" type="ORF">AYBTSS11_LOCUS17477</name>
</gene>
<organism evidence="2 3">
    <name type="scientific">Sphenostylis stenocarpa</name>
    <dbReference type="NCBI Taxonomy" id="92480"/>
    <lineage>
        <taxon>Eukaryota</taxon>
        <taxon>Viridiplantae</taxon>
        <taxon>Streptophyta</taxon>
        <taxon>Embryophyta</taxon>
        <taxon>Tracheophyta</taxon>
        <taxon>Spermatophyta</taxon>
        <taxon>Magnoliopsida</taxon>
        <taxon>eudicotyledons</taxon>
        <taxon>Gunneridae</taxon>
        <taxon>Pentapetalae</taxon>
        <taxon>rosids</taxon>
        <taxon>fabids</taxon>
        <taxon>Fabales</taxon>
        <taxon>Fabaceae</taxon>
        <taxon>Papilionoideae</taxon>
        <taxon>50 kb inversion clade</taxon>
        <taxon>NPAAA clade</taxon>
        <taxon>indigoferoid/millettioid clade</taxon>
        <taxon>Phaseoleae</taxon>
        <taxon>Sphenostylis</taxon>
    </lineage>
</organism>
<evidence type="ECO:0000313" key="2">
    <source>
        <dbReference type="EMBL" id="CAJ1957950.1"/>
    </source>
</evidence>
<feature type="region of interest" description="Disordered" evidence="1">
    <location>
        <begin position="155"/>
        <end position="188"/>
    </location>
</feature>
<reference evidence="2" key="1">
    <citation type="submission" date="2023-10" db="EMBL/GenBank/DDBJ databases">
        <authorList>
            <person name="Domelevo Entfellner J.-B."/>
        </authorList>
    </citation>
    <scope>NUCLEOTIDE SEQUENCE</scope>
</reference>
<name>A0AA86VR20_9FABA</name>
<protein>
    <submittedName>
        <fullName evidence="2">Uncharacterized protein</fullName>
    </submittedName>
</protein>
<accession>A0AA86VR20</accession>
<dbReference type="Proteomes" id="UP001189624">
    <property type="component" value="Chromosome 5"/>
</dbReference>
<dbReference type="AlphaFoldDB" id="A0AA86VR20"/>
<dbReference type="EMBL" id="OY731402">
    <property type="protein sequence ID" value="CAJ1957950.1"/>
    <property type="molecule type" value="Genomic_DNA"/>
</dbReference>